<feature type="region of interest" description="Disordered" evidence="1">
    <location>
        <begin position="370"/>
        <end position="392"/>
    </location>
</feature>
<dbReference type="EMBL" id="MVGT01004366">
    <property type="protein sequence ID" value="OVA00117.1"/>
    <property type="molecule type" value="Genomic_DNA"/>
</dbReference>
<dbReference type="GO" id="GO:0006355">
    <property type="term" value="P:regulation of DNA-templated transcription"/>
    <property type="evidence" value="ECO:0007669"/>
    <property type="project" value="InterPro"/>
</dbReference>
<feature type="compositionally biased region" description="Acidic residues" evidence="1">
    <location>
        <begin position="18"/>
        <end position="38"/>
    </location>
</feature>
<dbReference type="InterPro" id="IPR012479">
    <property type="entry name" value="SAP30BP"/>
</dbReference>
<dbReference type="GO" id="GO:0005634">
    <property type="term" value="C:nucleus"/>
    <property type="evidence" value="ECO:0007669"/>
    <property type="project" value="TreeGrafter"/>
</dbReference>
<dbReference type="OrthoDB" id="1714508at2759"/>
<feature type="compositionally biased region" description="Basic and acidic residues" evidence="1">
    <location>
        <begin position="370"/>
        <end position="381"/>
    </location>
</feature>
<sequence>MASKKKESEGIALLSMYNDEDEDIEDMDEDERENTDAVEDFRASERVTSDVAQETSPSLIEAEISLSGKDLIPQVDRVPTPTPQAHNLLSTQPSSKSQRPRKGTLAIVDYAHDETAMSPEAEEGEILAAGRVMFGAELQTANGILQERTPPGTVQILTPGVQATPPKPSEQPEPSQSDNSMSVNYGTMELEDVNIEETVAVSVEAQGDADALDKFLPPPPKIKCSEDLQEKINRFLALKRAGKSFNAEVRNRKDYRNPDFLQHAVTYQNIDQIGSCFSKDVFDPHGYDKSDYYDEIEADMKREMERKEQEKKKSQKMEFVAGGTQPGMVSMAPKISMQVPGALTVASSGLHSLSTAGDAVARDSRINKKSKWDKVDGDRRNPLHSGGQDTVSTAGTHASLLSAANAGAGYSAFAITVTHALRKYSSTPSALLDADVSSTLE</sequence>
<dbReference type="STRING" id="56857.A0A200PPG6"/>
<dbReference type="AlphaFoldDB" id="A0A200PPG6"/>
<dbReference type="PANTHER" id="PTHR13464:SF0">
    <property type="entry name" value="SAP30-BINDING PROTEIN"/>
    <property type="match status" value="1"/>
</dbReference>
<feature type="compositionally biased region" description="Polar residues" evidence="1">
    <location>
        <begin position="83"/>
        <end position="97"/>
    </location>
</feature>
<dbReference type="Pfam" id="PF07818">
    <property type="entry name" value="HCNGP"/>
    <property type="match status" value="1"/>
</dbReference>
<accession>A0A200PPG6</accession>
<dbReference type="InParanoid" id="A0A200PPG6"/>
<keyword evidence="3" id="KW-1185">Reference proteome</keyword>
<feature type="region of interest" description="Disordered" evidence="1">
    <location>
        <begin position="75"/>
        <end position="101"/>
    </location>
</feature>
<protein>
    <submittedName>
        <fullName evidence="2">HCNGP-like</fullName>
    </submittedName>
</protein>
<feature type="region of interest" description="Disordered" evidence="1">
    <location>
        <begin position="158"/>
        <end position="181"/>
    </location>
</feature>
<name>A0A200PPG6_MACCD</name>
<proteinExistence type="predicted"/>
<dbReference type="OMA" id="DPHGYDS"/>
<feature type="compositionally biased region" description="Basic and acidic residues" evidence="1">
    <location>
        <begin position="39"/>
        <end position="48"/>
    </location>
</feature>
<feature type="region of interest" description="Disordered" evidence="1">
    <location>
        <begin position="1"/>
        <end position="56"/>
    </location>
</feature>
<gene>
    <name evidence="2" type="ORF">BVC80_1325g20</name>
</gene>
<reference evidence="2 3" key="1">
    <citation type="journal article" date="2017" name="Mol. Plant">
        <title>The Genome of Medicinal Plant Macleaya cordata Provides New Insights into Benzylisoquinoline Alkaloids Metabolism.</title>
        <authorList>
            <person name="Liu X."/>
            <person name="Liu Y."/>
            <person name="Huang P."/>
            <person name="Ma Y."/>
            <person name="Qing Z."/>
            <person name="Tang Q."/>
            <person name="Cao H."/>
            <person name="Cheng P."/>
            <person name="Zheng Y."/>
            <person name="Yuan Z."/>
            <person name="Zhou Y."/>
            <person name="Liu J."/>
            <person name="Tang Z."/>
            <person name="Zhuo Y."/>
            <person name="Zhang Y."/>
            <person name="Yu L."/>
            <person name="Huang J."/>
            <person name="Yang P."/>
            <person name="Peng Q."/>
            <person name="Zhang J."/>
            <person name="Jiang W."/>
            <person name="Zhang Z."/>
            <person name="Lin K."/>
            <person name="Ro D.K."/>
            <person name="Chen X."/>
            <person name="Xiong X."/>
            <person name="Shang Y."/>
            <person name="Huang S."/>
            <person name="Zeng J."/>
        </authorList>
    </citation>
    <scope>NUCLEOTIDE SEQUENCE [LARGE SCALE GENOMIC DNA]</scope>
    <source>
        <strain evidence="3">cv. BLH2017</strain>
        <tissue evidence="2">Root</tissue>
    </source>
</reference>
<comment type="caution">
    <text evidence="2">The sequence shown here is derived from an EMBL/GenBank/DDBJ whole genome shotgun (WGS) entry which is preliminary data.</text>
</comment>
<dbReference type="Proteomes" id="UP000195402">
    <property type="component" value="Unassembled WGS sequence"/>
</dbReference>
<evidence type="ECO:0000256" key="1">
    <source>
        <dbReference type="SAM" id="MobiDB-lite"/>
    </source>
</evidence>
<organism evidence="2 3">
    <name type="scientific">Macleaya cordata</name>
    <name type="common">Five-seeded plume-poppy</name>
    <name type="synonym">Bocconia cordata</name>
    <dbReference type="NCBI Taxonomy" id="56857"/>
    <lineage>
        <taxon>Eukaryota</taxon>
        <taxon>Viridiplantae</taxon>
        <taxon>Streptophyta</taxon>
        <taxon>Embryophyta</taxon>
        <taxon>Tracheophyta</taxon>
        <taxon>Spermatophyta</taxon>
        <taxon>Magnoliopsida</taxon>
        <taxon>Ranunculales</taxon>
        <taxon>Papaveraceae</taxon>
        <taxon>Papaveroideae</taxon>
        <taxon>Macleaya</taxon>
    </lineage>
</organism>
<evidence type="ECO:0000313" key="2">
    <source>
        <dbReference type="EMBL" id="OVA00117.1"/>
    </source>
</evidence>
<dbReference type="PANTHER" id="PTHR13464">
    <property type="entry name" value="TRANSCRIPTIONAL REGULATOR PROTEIN HCNGP"/>
    <property type="match status" value="1"/>
</dbReference>
<evidence type="ECO:0000313" key="3">
    <source>
        <dbReference type="Proteomes" id="UP000195402"/>
    </source>
</evidence>